<keyword evidence="1" id="KW-0472">Membrane</keyword>
<dbReference type="Proteomes" id="UP000245086">
    <property type="component" value="Unassembled WGS sequence"/>
</dbReference>
<feature type="transmembrane region" description="Helical" evidence="1">
    <location>
        <begin position="293"/>
        <end position="314"/>
    </location>
</feature>
<evidence type="ECO:0000259" key="2">
    <source>
        <dbReference type="Pfam" id="PF16401"/>
    </source>
</evidence>
<feature type="transmembrane region" description="Helical" evidence="1">
    <location>
        <begin position="348"/>
        <end position="368"/>
    </location>
</feature>
<protein>
    <recommendedName>
        <fullName evidence="2">DUF5009 domain-containing protein</fullName>
    </recommendedName>
</protein>
<feature type="transmembrane region" description="Helical" evidence="1">
    <location>
        <begin position="262"/>
        <end position="281"/>
    </location>
</feature>
<sequence>MSQPANRLVSLDVFRGATIGAMVLVNNPGTWSAIYPPLEHAAWHGWTFTDTIFPFFIFIMGIAIPIALERRRAAGQAGWAVYVQLARRTAALFGLGLFLALFPFYNWMKGDWIHLSDMRIMGVLQRLALCFFFASVLFLWLRPRGLILAATGLLFGYWALMMWGGAGNLTPEGNLSGQIDRLVLGAHMWKGSPHYDPEGLLSTLPAIATCLFGVLTGQLIQSPKSNETKVAEMMVWGFVLLTLGWMWGGIFPINKGLWTSSYAVFMAGMAMCVLGVCYWLIDIKGNLWWTKPFVIFGVNALALFVGSGMLGRVLNMVPGSTAADGSLISLKTTIYDGVFAPLASPMNASLMFAICFIALWLFLMWLLYRKNIFIKV</sequence>
<dbReference type="PANTHER" id="PTHR31061:SF24">
    <property type="entry name" value="LD22376P"/>
    <property type="match status" value="1"/>
</dbReference>
<keyword evidence="1" id="KW-1133">Transmembrane helix</keyword>
<dbReference type="RefSeq" id="WP_108984019.1">
    <property type="nucleotide sequence ID" value="NZ_BFBR01000002.1"/>
</dbReference>
<proteinExistence type="predicted"/>
<feature type="transmembrane region" description="Helical" evidence="1">
    <location>
        <begin position="146"/>
        <end position="166"/>
    </location>
</feature>
<dbReference type="AlphaFoldDB" id="A0A2P2E7V6"/>
<dbReference type="OrthoDB" id="9788724at2"/>
<accession>A0A2P2E7V6</accession>
<comment type="caution">
    <text evidence="3">The sequence shown here is derived from an EMBL/GenBank/DDBJ whole genome shotgun (WGS) entry which is preliminary data.</text>
</comment>
<feature type="domain" description="DUF5009" evidence="2">
    <location>
        <begin position="10"/>
        <end position="103"/>
    </location>
</feature>
<reference evidence="3 4" key="1">
    <citation type="journal article" date="2018" name="Genome Announc.">
        <title>Draft Genome Sequence of "Candidatus Phycosocius bacilliformis," an Alphaproteobacterial Ectosymbiont of the Hydrocarbon-Producing Green Alga Botryococcus braunii.</title>
        <authorList>
            <person name="Tanabe Y."/>
            <person name="Yamaguchi H."/>
            <person name="Watanabe M.M."/>
        </authorList>
    </citation>
    <scope>NUCLEOTIDE SEQUENCE [LARGE SCALE GENOMIC DNA]</scope>
    <source>
        <strain evidence="3 4">BOTRYCO-2</strain>
    </source>
</reference>
<dbReference type="EMBL" id="BFBR01000002">
    <property type="protein sequence ID" value="GBF57141.1"/>
    <property type="molecule type" value="Genomic_DNA"/>
</dbReference>
<keyword evidence="1" id="KW-0812">Transmembrane</keyword>
<evidence type="ECO:0000256" key="1">
    <source>
        <dbReference type="SAM" id="Phobius"/>
    </source>
</evidence>
<feature type="transmembrane region" description="Helical" evidence="1">
    <location>
        <begin position="51"/>
        <end position="68"/>
    </location>
</feature>
<feature type="transmembrane region" description="Helical" evidence="1">
    <location>
        <begin position="89"/>
        <end position="108"/>
    </location>
</feature>
<organism evidence="3 4">
    <name type="scientific">Candidatus Phycosocius bacilliformis</name>
    <dbReference type="NCBI Taxonomy" id="1445552"/>
    <lineage>
        <taxon>Bacteria</taxon>
        <taxon>Pseudomonadati</taxon>
        <taxon>Pseudomonadota</taxon>
        <taxon>Alphaproteobacteria</taxon>
        <taxon>Caulobacterales</taxon>
        <taxon>Caulobacterales incertae sedis</taxon>
        <taxon>Candidatus Phycosocius</taxon>
    </lineage>
</organism>
<feature type="transmembrane region" description="Helical" evidence="1">
    <location>
        <begin position="233"/>
        <end position="250"/>
    </location>
</feature>
<dbReference type="Pfam" id="PF16401">
    <property type="entry name" value="DUF5009"/>
    <property type="match status" value="1"/>
</dbReference>
<evidence type="ECO:0000313" key="4">
    <source>
        <dbReference type="Proteomes" id="UP000245086"/>
    </source>
</evidence>
<feature type="transmembrane region" description="Helical" evidence="1">
    <location>
        <begin position="120"/>
        <end position="141"/>
    </location>
</feature>
<dbReference type="PANTHER" id="PTHR31061">
    <property type="entry name" value="LD22376P"/>
    <property type="match status" value="1"/>
</dbReference>
<keyword evidence="4" id="KW-1185">Reference proteome</keyword>
<name>A0A2P2E7V6_9PROT</name>
<evidence type="ECO:0000313" key="3">
    <source>
        <dbReference type="EMBL" id="GBF57141.1"/>
    </source>
</evidence>
<feature type="transmembrane region" description="Helical" evidence="1">
    <location>
        <begin position="199"/>
        <end position="221"/>
    </location>
</feature>
<dbReference type="InterPro" id="IPR032176">
    <property type="entry name" value="DUF5009"/>
</dbReference>
<gene>
    <name evidence="3" type="ORF">PbB2_00801</name>
</gene>